<accession>A0A1M7A1G9</accession>
<dbReference type="EMBL" id="FRAN01000006">
    <property type="protein sequence ID" value="SHL36455.1"/>
    <property type="molecule type" value="Genomic_DNA"/>
</dbReference>
<name>A0A1M7A1G9_HALPU</name>
<reference evidence="2" key="1">
    <citation type="submission" date="2016-11" db="EMBL/GenBank/DDBJ databases">
        <authorList>
            <person name="Varghese N."/>
            <person name="Submissions S."/>
        </authorList>
    </citation>
    <scope>NUCLEOTIDE SEQUENCE [LARGE SCALE GENOMIC DNA]</scope>
    <source>
        <strain evidence="2">DX253</strain>
    </source>
</reference>
<keyword evidence="2" id="KW-1185">Reference proteome</keyword>
<dbReference type="RefSeq" id="WP_018129140.1">
    <property type="nucleotide sequence ID" value="NZ_AEMG01000018.1"/>
</dbReference>
<evidence type="ECO:0000313" key="1">
    <source>
        <dbReference type="EMBL" id="SHL36455.1"/>
    </source>
</evidence>
<protein>
    <submittedName>
        <fullName evidence="1">HD domain-containing protein</fullName>
    </submittedName>
</protein>
<sequence>MRGPEEDEEIERAIQYLVHSFEMSGNNPKPVILHSTRVGMNLYDRGYEKPIVISGFLHDLIEDTDVTAAEIRSEFGDDVGNIVAATSFDESIDDYLEQHYDIYERCFELGRPAVVVKAVDILDNSDYYHLGGSEELRKNLIEKMDYFIGHSEPYIGDEDVYQELKNKFPIVKERLEIKPDS</sequence>
<organism evidence="1 2">
    <name type="scientific">Haladaptatus paucihalophilus DX253</name>
    <dbReference type="NCBI Taxonomy" id="797209"/>
    <lineage>
        <taxon>Archaea</taxon>
        <taxon>Methanobacteriati</taxon>
        <taxon>Methanobacteriota</taxon>
        <taxon>Stenosarchaea group</taxon>
        <taxon>Halobacteria</taxon>
        <taxon>Halobacteriales</taxon>
        <taxon>Haladaptataceae</taxon>
        <taxon>Haladaptatus</taxon>
    </lineage>
</organism>
<proteinExistence type="predicted"/>
<dbReference type="InterPro" id="IPR052194">
    <property type="entry name" value="MESH1"/>
</dbReference>
<dbReference type="GO" id="GO:0008893">
    <property type="term" value="F:guanosine-3',5'-bis(diphosphate) 3'-diphosphatase activity"/>
    <property type="evidence" value="ECO:0007669"/>
    <property type="project" value="TreeGrafter"/>
</dbReference>
<dbReference type="Gene3D" id="1.10.3210.10">
    <property type="entry name" value="Hypothetical protein af1432"/>
    <property type="match status" value="1"/>
</dbReference>
<gene>
    <name evidence="1" type="ORF">SAMN05444342_3655</name>
</gene>
<dbReference type="OrthoDB" id="120252at2157"/>
<dbReference type="PANTHER" id="PTHR46246">
    <property type="entry name" value="GUANOSINE-3',5'-BIS(DIPHOSPHATE) 3'-PYROPHOSPHOHYDROLASE MESH1"/>
    <property type="match status" value="1"/>
</dbReference>
<dbReference type="AlphaFoldDB" id="A0A1M7A1G9"/>
<dbReference type="PANTHER" id="PTHR46246:SF1">
    <property type="entry name" value="GUANOSINE-3',5'-BIS(DIPHOSPHATE) 3'-PYROPHOSPHOHYDROLASE MESH1"/>
    <property type="match status" value="1"/>
</dbReference>
<dbReference type="SUPFAM" id="SSF109604">
    <property type="entry name" value="HD-domain/PDEase-like"/>
    <property type="match status" value="1"/>
</dbReference>
<evidence type="ECO:0000313" key="2">
    <source>
        <dbReference type="Proteomes" id="UP000184203"/>
    </source>
</evidence>
<dbReference type="Proteomes" id="UP000184203">
    <property type="component" value="Unassembled WGS sequence"/>
</dbReference>